<evidence type="ECO:0000259" key="7">
    <source>
        <dbReference type="PROSITE" id="PS50110"/>
    </source>
</evidence>
<dbReference type="InterPro" id="IPR001789">
    <property type="entry name" value="Sig_transdc_resp-reg_receiver"/>
</dbReference>
<name>A0ABS7H859_9HYPH</name>
<protein>
    <recommendedName>
        <fullName evidence="2">histidine kinase</fullName>
        <ecNumber evidence="2">2.7.13.3</ecNumber>
    </recommendedName>
</protein>
<feature type="modified residue" description="4-aspartylphosphate" evidence="5">
    <location>
        <position position="695"/>
    </location>
</feature>
<dbReference type="CDD" id="cd00082">
    <property type="entry name" value="HisKA"/>
    <property type="match status" value="1"/>
</dbReference>
<feature type="domain" description="Response regulatory" evidence="7">
    <location>
        <begin position="640"/>
        <end position="765"/>
    </location>
</feature>
<evidence type="ECO:0000259" key="6">
    <source>
        <dbReference type="PROSITE" id="PS50109"/>
    </source>
</evidence>
<dbReference type="InterPro" id="IPR003594">
    <property type="entry name" value="HATPase_dom"/>
</dbReference>
<dbReference type="Gene3D" id="3.40.50.2300">
    <property type="match status" value="1"/>
</dbReference>
<dbReference type="SUPFAM" id="SSF47384">
    <property type="entry name" value="Homodimeric domain of signal transducing histidine kinase"/>
    <property type="match status" value="1"/>
</dbReference>
<comment type="catalytic activity">
    <reaction evidence="1">
        <text>ATP + protein L-histidine = ADP + protein N-phospho-L-histidine.</text>
        <dbReference type="EC" id="2.7.13.3"/>
    </reaction>
</comment>
<dbReference type="PRINTS" id="PR00344">
    <property type="entry name" value="BCTRLSENSOR"/>
</dbReference>
<dbReference type="CDD" id="cd16922">
    <property type="entry name" value="HATPase_EvgS-ArcB-TorS-like"/>
    <property type="match status" value="1"/>
</dbReference>
<dbReference type="SMART" id="SM00448">
    <property type="entry name" value="REC"/>
    <property type="match status" value="1"/>
</dbReference>
<evidence type="ECO:0000256" key="2">
    <source>
        <dbReference type="ARBA" id="ARBA00012438"/>
    </source>
</evidence>
<dbReference type="RefSeq" id="WP_220371463.1">
    <property type="nucleotide sequence ID" value="NZ_JAEUAO010000002.1"/>
</dbReference>
<dbReference type="InterPro" id="IPR011006">
    <property type="entry name" value="CheY-like_superfamily"/>
</dbReference>
<organism evidence="8 9">
    <name type="scientific">Rhizobium herbae</name>
    <dbReference type="NCBI Taxonomy" id="508661"/>
    <lineage>
        <taxon>Bacteria</taxon>
        <taxon>Pseudomonadati</taxon>
        <taxon>Pseudomonadota</taxon>
        <taxon>Alphaproteobacteria</taxon>
        <taxon>Hyphomicrobiales</taxon>
        <taxon>Rhizobiaceae</taxon>
        <taxon>Rhizobium/Agrobacterium group</taxon>
        <taxon>Rhizobium</taxon>
    </lineage>
</organism>
<dbReference type="Gene3D" id="1.10.287.130">
    <property type="match status" value="1"/>
</dbReference>
<evidence type="ECO:0000256" key="1">
    <source>
        <dbReference type="ARBA" id="ARBA00000085"/>
    </source>
</evidence>
<keyword evidence="9" id="KW-1185">Reference proteome</keyword>
<dbReference type="SMART" id="SM00387">
    <property type="entry name" value="HATPase_c"/>
    <property type="match status" value="1"/>
</dbReference>
<dbReference type="PROSITE" id="PS50110">
    <property type="entry name" value="RESPONSE_REGULATORY"/>
    <property type="match status" value="1"/>
</dbReference>
<dbReference type="InterPro" id="IPR004358">
    <property type="entry name" value="Sig_transdc_His_kin-like_C"/>
</dbReference>
<evidence type="ECO:0000313" key="9">
    <source>
        <dbReference type="Proteomes" id="UP000757604"/>
    </source>
</evidence>
<proteinExistence type="predicted"/>
<keyword evidence="3 5" id="KW-0597">Phosphoprotein</keyword>
<gene>
    <name evidence="8" type="ORF">JNB71_08860</name>
</gene>
<dbReference type="Pfam" id="PF02518">
    <property type="entry name" value="HATPase_c"/>
    <property type="match status" value="1"/>
</dbReference>
<comment type="caution">
    <text evidence="8">The sequence shown here is derived from an EMBL/GenBank/DDBJ whole genome shotgun (WGS) entry which is preliminary data.</text>
</comment>
<sequence length="768" mass="82841">MSDLPNLKKRIAAEFSAPRRTLGQDSASQAGAHDDLHFLQPRDGLDVPREKYPALKPALAGGAVLCSAAVFGAGIDAGFYLLPAGLAIAGVAGAALLLKDWYRSVARPAAVRGRVQEEKASDKRWERSETSQLLSTIHDALGDIAIIREPGGSIVQANTVFRRLTGWLKPEGMTCEALGIDFEPASGPNHYSVRIVTDAGVKLFDWHDVIAREPGSGVFMLHSIGRDVTEESRVAREREEARRKAEIASQAKSRLLATVSHEIRTPLSGILGMSDLIGQTRLTSEQKNYLSGMCQSGHALVQLVDDLLDFSSIEVGRFQLRPAPAPLRETIESVVEMLSHRAHDKGIEIGATVTAEVPSLMDFDAARLRQVLFNVIGNAVKFTHTGGVLVTASIERATAVIRIDDSGPGMTPQEQARVFDEFEQAGGSAQRSLGSGLGLAISRRIMEEFGGSLTVSSIPGKGSTFEIRFPAVGCDLAAAALARRGVLDGSRVLVMAPAGPASRALSSTIRTLGGFCECAETVLEAQAVALRALAAATSLTDIIVDHRHSAQFQTLLAQMPILDQQKLRKTYLVNPEERNGRPINQMDGYHAWLIRPLREKSLVEVLRGRMKGMEVRDAINDNRPVLRDAPALREKPVEGGLLLAEDDPVNAFMVRAVLERAGHPVRVVEDFEALAVALFDAPAGVRIDPELIVTDLNMPGGDGFSMLKRLREEERQSKRKAVPVIVLTSDAAGETREKLLAAGASAVLSKPADPKALTTEINRLLLSH</sequence>
<dbReference type="SUPFAM" id="SSF52172">
    <property type="entry name" value="CheY-like"/>
    <property type="match status" value="1"/>
</dbReference>
<evidence type="ECO:0000256" key="3">
    <source>
        <dbReference type="ARBA" id="ARBA00022553"/>
    </source>
</evidence>
<dbReference type="PROSITE" id="PS50109">
    <property type="entry name" value="HIS_KIN"/>
    <property type="match status" value="1"/>
</dbReference>
<keyword evidence="4" id="KW-0902">Two-component regulatory system</keyword>
<dbReference type="EMBL" id="JAEUAO010000002">
    <property type="protein sequence ID" value="MBW9063427.1"/>
    <property type="molecule type" value="Genomic_DNA"/>
</dbReference>
<dbReference type="CDD" id="cd17546">
    <property type="entry name" value="REC_hyHK_CKI1_RcsC-like"/>
    <property type="match status" value="1"/>
</dbReference>
<dbReference type="EC" id="2.7.13.3" evidence="2"/>
<evidence type="ECO:0000313" key="8">
    <source>
        <dbReference type="EMBL" id="MBW9063427.1"/>
    </source>
</evidence>
<dbReference type="Gene3D" id="3.30.565.10">
    <property type="entry name" value="Histidine kinase-like ATPase, C-terminal domain"/>
    <property type="match status" value="1"/>
</dbReference>
<reference evidence="8 9" key="1">
    <citation type="journal article" date="2021" name="MBio">
        <title>Poor Competitiveness of Bradyrhizobium in Pigeon Pea Root Colonization in Indian Soils.</title>
        <authorList>
            <person name="Chalasani D."/>
            <person name="Basu A."/>
            <person name="Pullabhotla S.V.S.R.N."/>
            <person name="Jorrin B."/>
            <person name="Neal A.L."/>
            <person name="Poole P.S."/>
            <person name="Podile A.R."/>
            <person name="Tkacz A."/>
        </authorList>
    </citation>
    <scope>NUCLEOTIDE SEQUENCE [LARGE SCALE GENOMIC DNA]</scope>
    <source>
        <strain evidence="8 9">HU44</strain>
    </source>
</reference>
<dbReference type="InterPro" id="IPR005467">
    <property type="entry name" value="His_kinase_dom"/>
</dbReference>
<dbReference type="PANTHER" id="PTHR45339">
    <property type="entry name" value="HYBRID SIGNAL TRANSDUCTION HISTIDINE KINASE J"/>
    <property type="match status" value="1"/>
</dbReference>
<evidence type="ECO:0000256" key="4">
    <source>
        <dbReference type="ARBA" id="ARBA00023012"/>
    </source>
</evidence>
<dbReference type="InterPro" id="IPR003661">
    <property type="entry name" value="HisK_dim/P_dom"/>
</dbReference>
<dbReference type="SUPFAM" id="SSF55874">
    <property type="entry name" value="ATPase domain of HSP90 chaperone/DNA topoisomerase II/histidine kinase"/>
    <property type="match status" value="1"/>
</dbReference>
<feature type="domain" description="Histidine kinase" evidence="6">
    <location>
        <begin position="258"/>
        <end position="473"/>
    </location>
</feature>
<accession>A0ABS7H859</accession>
<dbReference type="SMART" id="SM00388">
    <property type="entry name" value="HisKA"/>
    <property type="match status" value="1"/>
</dbReference>
<evidence type="ECO:0000256" key="5">
    <source>
        <dbReference type="PROSITE-ProRule" id="PRU00169"/>
    </source>
</evidence>
<dbReference type="InterPro" id="IPR036890">
    <property type="entry name" value="HATPase_C_sf"/>
</dbReference>
<dbReference type="Pfam" id="PF00512">
    <property type="entry name" value="HisKA"/>
    <property type="match status" value="1"/>
</dbReference>
<dbReference type="Pfam" id="PF00072">
    <property type="entry name" value="Response_reg"/>
    <property type="match status" value="1"/>
</dbReference>
<dbReference type="Proteomes" id="UP000757604">
    <property type="component" value="Unassembled WGS sequence"/>
</dbReference>
<dbReference type="InterPro" id="IPR036097">
    <property type="entry name" value="HisK_dim/P_sf"/>
</dbReference>
<dbReference type="PANTHER" id="PTHR45339:SF1">
    <property type="entry name" value="HYBRID SIGNAL TRANSDUCTION HISTIDINE KINASE J"/>
    <property type="match status" value="1"/>
</dbReference>